<keyword evidence="2" id="KW-0472">Membrane</keyword>
<evidence type="ECO:0000313" key="4">
    <source>
        <dbReference type="Proteomes" id="UP001414441"/>
    </source>
</evidence>
<organism evidence="3 4">
    <name type="scientific">Psychrobacter proteolyticus</name>
    <dbReference type="NCBI Taxonomy" id="147825"/>
    <lineage>
        <taxon>Bacteria</taxon>
        <taxon>Pseudomonadati</taxon>
        <taxon>Pseudomonadota</taxon>
        <taxon>Gammaproteobacteria</taxon>
        <taxon>Moraxellales</taxon>
        <taxon>Moraxellaceae</taxon>
        <taxon>Psychrobacter</taxon>
    </lineage>
</organism>
<name>A0ABV0D4V0_9GAMM</name>
<dbReference type="EMBL" id="JBDLOB010000002">
    <property type="protein sequence ID" value="MEN8625437.1"/>
    <property type="molecule type" value="Genomic_DNA"/>
</dbReference>
<evidence type="ECO:0000313" key="3">
    <source>
        <dbReference type="EMBL" id="MEN8625437.1"/>
    </source>
</evidence>
<protein>
    <recommendedName>
        <fullName evidence="5">Type II and III secretion system protein</fullName>
    </recommendedName>
</protein>
<feature type="transmembrane region" description="Helical" evidence="2">
    <location>
        <begin position="12"/>
        <end position="37"/>
    </location>
</feature>
<sequence length="307" mass="33123">MNSIKRYISHRLINAIFTINLTSRVCLSVGALSLAVLPVTVQASTSQTYVIHTYGGASLLPAVRQQLNSSADGGTVTTYQDKLVLLTTARNYQAVQQLLSQIDRQPQALTVAVRVGNSSSEQGNTQQSQVIITNRGIQGAGVISQRSSQQQGNNLYQVQTLSGSAASISTATLYSLTQTYNTNNHSTYHRSASHDFKPQIVIQQQMLLPTTQGIAVTPRLLPSGQVEVQLSQVEERLVQPNSSYNQMSSTGSASNAIRSQRLNSTMIVPRGQWVTIGQVSQNSSSSTSNGSRTIDNNSSVPISLRVE</sequence>
<evidence type="ECO:0008006" key="5">
    <source>
        <dbReference type="Google" id="ProtNLM"/>
    </source>
</evidence>
<keyword evidence="4" id="KW-1185">Reference proteome</keyword>
<evidence type="ECO:0000256" key="2">
    <source>
        <dbReference type="SAM" id="Phobius"/>
    </source>
</evidence>
<keyword evidence="2" id="KW-1133">Transmembrane helix</keyword>
<comment type="caution">
    <text evidence="3">The sequence shown here is derived from an EMBL/GenBank/DDBJ whole genome shotgun (WGS) entry which is preliminary data.</text>
</comment>
<feature type="compositionally biased region" description="Low complexity" evidence="1">
    <location>
        <begin position="278"/>
        <end position="291"/>
    </location>
</feature>
<reference evidence="3 4" key="1">
    <citation type="submission" date="2024-05" db="EMBL/GenBank/DDBJ databases">
        <title>Genome sequencing of Marine Estuary Bacteria, Pseudoalteromonas distincta strain FA, Psychrobacter proteolyticus strain EA, and Shewanella baltica strain CA.</title>
        <authorList>
            <person name="Dieffenbach S.A."/>
            <person name="Maclea K.S."/>
        </authorList>
    </citation>
    <scope>NUCLEOTIDE SEQUENCE [LARGE SCALE GENOMIC DNA]</scope>
    <source>
        <strain evidence="3 4">EA</strain>
    </source>
</reference>
<accession>A0ABV0D4V0</accession>
<dbReference type="RefSeq" id="WP_347162717.1">
    <property type="nucleotide sequence ID" value="NZ_JBDLOB010000002.1"/>
</dbReference>
<evidence type="ECO:0000256" key="1">
    <source>
        <dbReference type="SAM" id="MobiDB-lite"/>
    </source>
</evidence>
<feature type="compositionally biased region" description="Polar residues" evidence="1">
    <location>
        <begin position="292"/>
        <end position="301"/>
    </location>
</feature>
<proteinExistence type="predicted"/>
<keyword evidence="2" id="KW-0812">Transmembrane</keyword>
<dbReference type="Proteomes" id="UP001414441">
    <property type="component" value="Unassembled WGS sequence"/>
</dbReference>
<gene>
    <name evidence="3" type="ORF">ABFV72_05385</name>
</gene>
<feature type="region of interest" description="Disordered" evidence="1">
    <location>
        <begin position="278"/>
        <end position="307"/>
    </location>
</feature>